<accession>A0ACB9FKI7</accession>
<evidence type="ECO:0000313" key="2">
    <source>
        <dbReference type="Proteomes" id="UP001055879"/>
    </source>
</evidence>
<protein>
    <submittedName>
        <fullName evidence="1">Uncharacterized protein</fullName>
    </submittedName>
</protein>
<reference evidence="1 2" key="2">
    <citation type="journal article" date="2022" name="Mol. Ecol. Resour.">
        <title>The genomes of chicory, endive, great burdock and yacon provide insights into Asteraceae paleo-polyploidization history and plant inulin production.</title>
        <authorList>
            <person name="Fan W."/>
            <person name="Wang S."/>
            <person name="Wang H."/>
            <person name="Wang A."/>
            <person name="Jiang F."/>
            <person name="Liu H."/>
            <person name="Zhao H."/>
            <person name="Xu D."/>
            <person name="Zhang Y."/>
        </authorList>
    </citation>
    <scope>NUCLEOTIDE SEQUENCE [LARGE SCALE GENOMIC DNA]</scope>
    <source>
        <strain evidence="2">cv. Niubang</strain>
    </source>
</reference>
<dbReference type="Proteomes" id="UP001055879">
    <property type="component" value="Linkage Group LG01"/>
</dbReference>
<gene>
    <name evidence="1" type="ORF">L6452_02844</name>
</gene>
<keyword evidence="2" id="KW-1185">Reference proteome</keyword>
<organism evidence="1 2">
    <name type="scientific">Arctium lappa</name>
    <name type="common">Greater burdock</name>
    <name type="synonym">Lappa major</name>
    <dbReference type="NCBI Taxonomy" id="4217"/>
    <lineage>
        <taxon>Eukaryota</taxon>
        <taxon>Viridiplantae</taxon>
        <taxon>Streptophyta</taxon>
        <taxon>Embryophyta</taxon>
        <taxon>Tracheophyta</taxon>
        <taxon>Spermatophyta</taxon>
        <taxon>Magnoliopsida</taxon>
        <taxon>eudicotyledons</taxon>
        <taxon>Gunneridae</taxon>
        <taxon>Pentapetalae</taxon>
        <taxon>asterids</taxon>
        <taxon>campanulids</taxon>
        <taxon>Asterales</taxon>
        <taxon>Asteraceae</taxon>
        <taxon>Carduoideae</taxon>
        <taxon>Cardueae</taxon>
        <taxon>Arctiinae</taxon>
        <taxon>Arctium</taxon>
    </lineage>
</organism>
<sequence>MAKSKMNMLMLMCVVVASMEFHGSTAQTTHIVGNDFGWDVPQNSDFYVTWALHQKFHVNDVLFFNFPIGVHTVAEVTKEAYNKCDDRNPISLATTGPANVTINTVGDHFYICTIGPHCKLFLKLAIRVLG</sequence>
<reference evidence="2" key="1">
    <citation type="journal article" date="2022" name="Mol. Ecol. Resour.">
        <title>The genomes of chicory, endive, great burdock and yacon provide insights into Asteraceae palaeo-polyploidization history and plant inulin production.</title>
        <authorList>
            <person name="Fan W."/>
            <person name="Wang S."/>
            <person name="Wang H."/>
            <person name="Wang A."/>
            <person name="Jiang F."/>
            <person name="Liu H."/>
            <person name="Zhao H."/>
            <person name="Xu D."/>
            <person name="Zhang Y."/>
        </authorList>
    </citation>
    <scope>NUCLEOTIDE SEQUENCE [LARGE SCALE GENOMIC DNA]</scope>
    <source>
        <strain evidence="2">cv. Niubang</strain>
    </source>
</reference>
<name>A0ACB9FKI7_ARCLA</name>
<evidence type="ECO:0000313" key="1">
    <source>
        <dbReference type="EMBL" id="KAI3771677.1"/>
    </source>
</evidence>
<dbReference type="EMBL" id="CM042047">
    <property type="protein sequence ID" value="KAI3771677.1"/>
    <property type="molecule type" value="Genomic_DNA"/>
</dbReference>
<comment type="caution">
    <text evidence="1">The sequence shown here is derived from an EMBL/GenBank/DDBJ whole genome shotgun (WGS) entry which is preliminary data.</text>
</comment>
<proteinExistence type="predicted"/>